<organism evidence="7 8">
    <name type="scientific">Halanaerobium saccharolyticum</name>
    <dbReference type="NCBI Taxonomy" id="43595"/>
    <lineage>
        <taxon>Bacteria</taxon>
        <taxon>Bacillati</taxon>
        <taxon>Bacillota</taxon>
        <taxon>Clostridia</taxon>
        <taxon>Halanaerobiales</taxon>
        <taxon>Halanaerobiaceae</taxon>
        <taxon>Halanaerobium</taxon>
    </lineage>
</organism>
<keyword evidence="3 6" id="KW-0812">Transmembrane</keyword>
<evidence type="ECO:0000256" key="3">
    <source>
        <dbReference type="ARBA" id="ARBA00022692"/>
    </source>
</evidence>
<dbReference type="AlphaFoldDB" id="A0A4R7ZD06"/>
<evidence type="ECO:0000256" key="5">
    <source>
        <dbReference type="ARBA" id="ARBA00023136"/>
    </source>
</evidence>
<dbReference type="InterPro" id="IPR012809">
    <property type="entry name" value="ECF_CbiQ"/>
</dbReference>
<name>A0A4R7ZD06_9FIRM</name>
<dbReference type="CDD" id="cd16914">
    <property type="entry name" value="EcfT"/>
    <property type="match status" value="1"/>
</dbReference>
<dbReference type="PANTHER" id="PTHR34857">
    <property type="entry name" value="SLL0384 PROTEIN"/>
    <property type="match status" value="1"/>
</dbReference>
<keyword evidence="5 6" id="KW-0472">Membrane</keyword>
<sequence>MIFKKENTYGVSWIHQLDPRLKIVIAFITAFLIALTNDLITLSYFLFLAIILIINSKIETKYLFKKLILINFFIIIIWIFIPFTFPGEELLNIGKFSITAEGINFALKITLRSNSIMLLIISLLTTNSVSEIIHALYRLKIAEKLIYLFFFVYRYLHIIKKEYNNLYEAMLMRAFKAKTNLHTYKSYAYLIAMLLIKSYERSQKVYEAMICRGFKGKFIFFDDFKIKKLDILFIIGYLISLSLIFIFRKGLI</sequence>
<dbReference type="RefSeq" id="WP_111571490.1">
    <property type="nucleotide sequence ID" value="NZ_QLME01000004.1"/>
</dbReference>
<evidence type="ECO:0000256" key="6">
    <source>
        <dbReference type="SAM" id="Phobius"/>
    </source>
</evidence>
<dbReference type="Pfam" id="PF02361">
    <property type="entry name" value="CbiQ"/>
    <property type="match status" value="1"/>
</dbReference>
<gene>
    <name evidence="7" type="ORF">C8C77_10450</name>
</gene>
<feature type="transmembrane region" description="Helical" evidence="6">
    <location>
        <begin position="23"/>
        <end position="55"/>
    </location>
</feature>
<keyword evidence="4 6" id="KW-1133">Transmembrane helix</keyword>
<feature type="transmembrane region" description="Helical" evidence="6">
    <location>
        <begin position="67"/>
        <end position="85"/>
    </location>
</feature>
<evidence type="ECO:0000313" key="8">
    <source>
        <dbReference type="Proteomes" id="UP000294697"/>
    </source>
</evidence>
<keyword evidence="2" id="KW-1003">Cell membrane</keyword>
<dbReference type="InterPro" id="IPR003339">
    <property type="entry name" value="ABC/ECF_trnsptr_transmembrane"/>
</dbReference>
<feature type="transmembrane region" description="Helical" evidence="6">
    <location>
        <begin position="229"/>
        <end position="247"/>
    </location>
</feature>
<dbReference type="Proteomes" id="UP000294697">
    <property type="component" value="Unassembled WGS sequence"/>
</dbReference>
<dbReference type="OrthoDB" id="8585740at2"/>
<comment type="caution">
    <text evidence="7">The sequence shown here is derived from an EMBL/GenBank/DDBJ whole genome shotgun (WGS) entry which is preliminary data.</text>
</comment>
<dbReference type="NCBIfam" id="TIGR02454">
    <property type="entry name" value="ECF_T_CbiQ"/>
    <property type="match status" value="1"/>
</dbReference>
<dbReference type="GO" id="GO:0006824">
    <property type="term" value="P:cobalt ion transport"/>
    <property type="evidence" value="ECO:0007669"/>
    <property type="project" value="InterPro"/>
</dbReference>
<dbReference type="InterPro" id="IPR051611">
    <property type="entry name" value="ECF_transporter_component"/>
</dbReference>
<proteinExistence type="predicted"/>
<reference evidence="7 8" key="1">
    <citation type="submission" date="2019-03" db="EMBL/GenBank/DDBJ databases">
        <title>Subsurface microbial communities from deep shales in Ohio and West Virginia, USA.</title>
        <authorList>
            <person name="Wrighton K."/>
        </authorList>
    </citation>
    <scope>NUCLEOTIDE SEQUENCE [LARGE SCALE GENOMIC DNA]</scope>
    <source>
        <strain evidence="7 8">MSL9.2</strain>
    </source>
</reference>
<dbReference type="EMBL" id="SODA01000004">
    <property type="protein sequence ID" value="TDW06661.1"/>
    <property type="molecule type" value="Genomic_DNA"/>
</dbReference>
<dbReference type="PANTHER" id="PTHR34857:SF2">
    <property type="entry name" value="SLL0384 PROTEIN"/>
    <property type="match status" value="1"/>
</dbReference>
<accession>A0A4R7ZD06</accession>
<comment type="subcellular location">
    <subcellularLocation>
        <location evidence="1">Cell membrane</location>
        <topology evidence="1">Multi-pass membrane protein</topology>
    </subcellularLocation>
</comment>
<feature type="transmembrane region" description="Helical" evidence="6">
    <location>
        <begin position="116"/>
        <end position="137"/>
    </location>
</feature>
<evidence type="ECO:0000256" key="4">
    <source>
        <dbReference type="ARBA" id="ARBA00022989"/>
    </source>
</evidence>
<dbReference type="GO" id="GO:0043190">
    <property type="term" value="C:ATP-binding cassette (ABC) transporter complex"/>
    <property type="evidence" value="ECO:0007669"/>
    <property type="project" value="InterPro"/>
</dbReference>
<evidence type="ECO:0000313" key="7">
    <source>
        <dbReference type="EMBL" id="TDW06661.1"/>
    </source>
</evidence>
<evidence type="ECO:0000256" key="1">
    <source>
        <dbReference type="ARBA" id="ARBA00004651"/>
    </source>
</evidence>
<evidence type="ECO:0000256" key="2">
    <source>
        <dbReference type="ARBA" id="ARBA00022475"/>
    </source>
</evidence>
<protein>
    <submittedName>
        <fullName evidence="7">Cobalt/nickel transport system permease protein</fullName>
    </submittedName>
</protein>